<name>A0A443RZV5_9ACAR</name>
<protein>
    <submittedName>
        <fullName evidence="3">Integrase core domain protein-like protein</fullName>
    </submittedName>
</protein>
<feature type="non-terminal residue" evidence="3">
    <location>
        <position position="509"/>
    </location>
</feature>
<organism evidence="3 4">
    <name type="scientific">Leptotrombidium deliense</name>
    <dbReference type="NCBI Taxonomy" id="299467"/>
    <lineage>
        <taxon>Eukaryota</taxon>
        <taxon>Metazoa</taxon>
        <taxon>Ecdysozoa</taxon>
        <taxon>Arthropoda</taxon>
        <taxon>Chelicerata</taxon>
        <taxon>Arachnida</taxon>
        <taxon>Acari</taxon>
        <taxon>Acariformes</taxon>
        <taxon>Trombidiformes</taxon>
        <taxon>Prostigmata</taxon>
        <taxon>Anystina</taxon>
        <taxon>Parasitengona</taxon>
        <taxon>Trombiculoidea</taxon>
        <taxon>Trombiculidae</taxon>
        <taxon>Leptotrombidium</taxon>
    </lineage>
</organism>
<gene>
    <name evidence="3" type="ORF">B4U80_04033</name>
</gene>
<dbReference type="PROSITE" id="PS50994">
    <property type="entry name" value="INTEGRASE"/>
    <property type="match status" value="1"/>
</dbReference>
<evidence type="ECO:0000313" key="4">
    <source>
        <dbReference type="Proteomes" id="UP000288716"/>
    </source>
</evidence>
<sequence length="509" mass="58021">MPLANVFESVGIDILGPLPKSYQQNEYVIVLTDYGSRFVEAKAIRSANAETVAKFIMENVILRHGTPKELLSDQGVQFRSELVKALLKQLSVHQKQTTAYHPQCNGLTERFNKTICDILSHFIDENHKTWDVLLPYAVFAFNTSQQETTKETPFKLVYARDPVTPIERALEHNVEHQYAQAVRDSIDYIRSIVKDRIAASQRKSAKYYNEKHRDAQFEVGDLVLLFRPVIEVGKSNKFHHRYMGPYQILRRTSNVNYEIMDLRARKSRKPIEIVHVSRLKRFHTRTSACEGSRNEASKTKKSSTVLNRGVRGNTNNTLNREMRIDTENMSNYECCKPPANQKNSELQVTLEASCPIPKGIGETTVKHVSTDARISRITSPDKWTYREQRESSDESETSDWYATLTGSRVGRKSDESKNTTSTDNDEYLSEVEDELPSLMNDLRSRFSFKPASHSTPSFKQTPLDIADTVNVSPEANKLKSLPQQFIESDAAHEQLLSQQQIPLDSAESV</sequence>
<keyword evidence="4" id="KW-1185">Reference proteome</keyword>
<evidence type="ECO:0000313" key="3">
    <source>
        <dbReference type="EMBL" id="RWS20794.1"/>
    </source>
</evidence>
<dbReference type="GO" id="GO:0015074">
    <property type="term" value="P:DNA integration"/>
    <property type="evidence" value="ECO:0007669"/>
    <property type="project" value="InterPro"/>
</dbReference>
<dbReference type="VEuPathDB" id="VectorBase:LDEU011246"/>
<reference evidence="3 4" key="1">
    <citation type="journal article" date="2018" name="Gigascience">
        <title>Genomes of trombidid mites reveal novel predicted allergens and laterally-transferred genes associated with secondary metabolism.</title>
        <authorList>
            <person name="Dong X."/>
            <person name="Chaisiri K."/>
            <person name="Xia D."/>
            <person name="Armstrong S.D."/>
            <person name="Fang Y."/>
            <person name="Donnelly M.J."/>
            <person name="Kadowaki T."/>
            <person name="McGarry J.W."/>
            <person name="Darby A.C."/>
            <person name="Makepeace B.L."/>
        </authorList>
    </citation>
    <scope>NUCLEOTIDE SEQUENCE [LARGE SCALE GENOMIC DNA]</scope>
    <source>
        <strain evidence="3">UoL-UT</strain>
    </source>
</reference>
<dbReference type="EMBL" id="NCKV01015464">
    <property type="protein sequence ID" value="RWS20794.1"/>
    <property type="molecule type" value="Genomic_DNA"/>
</dbReference>
<dbReference type="GO" id="GO:0003676">
    <property type="term" value="F:nucleic acid binding"/>
    <property type="evidence" value="ECO:0007669"/>
    <property type="project" value="InterPro"/>
</dbReference>
<dbReference type="SUPFAM" id="SSF53098">
    <property type="entry name" value="Ribonuclease H-like"/>
    <property type="match status" value="1"/>
</dbReference>
<dbReference type="FunFam" id="3.30.420.10:FF:000032">
    <property type="entry name" value="Retrovirus-related Pol polyprotein from transposon 297-like Protein"/>
    <property type="match status" value="1"/>
</dbReference>
<dbReference type="STRING" id="299467.A0A443RZV5"/>
<dbReference type="InterPro" id="IPR012337">
    <property type="entry name" value="RNaseH-like_sf"/>
</dbReference>
<dbReference type="PANTHER" id="PTHR37984:SF15">
    <property type="entry name" value="INTEGRASE CATALYTIC DOMAIN-CONTAINING PROTEIN"/>
    <property type="match status" value="1"/>
</dbReference>
<dbReference type="InterPro" id="IPR001584">
    <property type="entry name" value="Integrase_cat-core"/>
</dbReference>
<dbReference type="Pfam" id="PF22938">
    <property type="entry name" value="Integrase_p58_C"/>
    <property type="match status" value="1"/>
</dbReference>
<evidence type="ECO:0000256" key="1">
    <source>
        <dbReference type="SAM" id="MobiDB-lite"/>
    </source>
</evidence>
<comment type="caution">
    <text evidence="3">The sequence shown here is derived from an EMBL/GenBank/DDBJ whole genome shotgun (WGS) entry which is preliminary data.</text>
</comment>
<dbReference type="Proteomes" id="UP000288716">
    <property type="component" value="Unassembled WGS sequence"/>
</dbReference>
<dbReference type="PANTHER" id="PTHR37984">
    <property type="entry name" value="PROTEIN CBG26694"/>
    <property type="match status" value="1"/>
</dbReference>
<feature type="domain" description="Integrase catalytic" evidence="2">
    <location>
        <begin position="1"/>
        <end position="161"/>
    </location>
</feature>
<feature type="compositionally biased region" description="Basic and acidic residues" evidence="1">
    <location>
        <begin position="383"/>
        <end position="392"/>
    </location>
</feature>
<dbReference type="Gene3D" id="3.30.420.10">
    <property type="entry name" value="Ribonuclease H-like superfamily/Ribonuclease H"/>
    <property type="match status" value="1"/>
</dbReference>
<proteinExistence type="predicted"/>
<feature type="region of interest" description="Disordered" evidence="1">
    <location>
        <begin position="382"/>
        <end position="401"/>
    </location>
</feature>
<dbReference type="InterPro" id="IPR036397">
    <property type="entry name" value="RNaseH_sf"/>
</dbReference>
<accession>A0A443RZV5</accession>
<dbReference type="OrthoDB" id="6516679at2759"/>
<dbReference type="InterPro" id="IPR050951">
    <property type="entry name" value="Retrovirus_Pol_polyprotein"/>
</dbReference>
<feature type="region of interest" description="Disordered" evidence="1">
    <location>
        <begin position="406"/>
        <end position="428"/>
    </location>
</feature>
<dbReference type="Pfam" id="PF00665">
    <property type="entry name" value="rve"/>
    <property type="match status" value="1"/>
</dbReference>
<dbReference type="InterPro" id="IPR054465">
    <property type="entry name" value="Integrase_p58-like_C"/>
</dbReference>
<dbReference type="AlphaFoldDB" id="A0A443RZV5"/>
<evidence type="ECO:0000259" key="2">
    <source>
        <dbReference type="PROSITE" id="PS50994"/>
    </source>
</evidence>